<organism evidence="2 3">
    <name type="scientific">Hevea brasiliensis</name>
    <name type="common">Para rubber tree</name>
    <name type="synonym">Siphonia brasiliensis</name>
    <dbReference type="NCBI Taxonomy" id="3981"/>
    <lineage>
        <taxon>Eukaryota</taxon>
        <taxon>Viridiplantae</taxon>
        <taxon>Streptophyta</taxon>
        <taxon>Embryophyta</taxon>
        <taxon>Tracheophyta</taxon>
        <taxon>Spermatophyta</taxon>
        <taxon>Magnoliopsida</taxon>
        <taxon>eudicotyledons</taxon>
        <taxon>Gunneridae</taxon>
        <taxon>Pentapetalae</taxon>
        <taxon>rosids</taxon>
        <taxon>fabids</taxon>
        <taxon>Malpighiales</taxon>
        <taxon>Euphorbiaceae</taxon>
        <taxon>Crotonoideae</taxon>
        <taxon>Micrandreae</taxon>
        <taxon>Hevea</taxon>
    </lineage>
</organism>
<evidence type="ECO:0000313" key="3">
    <source>
        <dbReference type="Proteomes" id="UP000467840"/>
    </source>
</evidence>
<accession>A0A6A6LR38</accession>
<feature type="region of interest" description="Disordered" evidence="1">
    <location>
        <begin position="96"/>
        <end position="120"/>
    </location>
</feature>
<dbReference type="Proteomes" id="UP000467840">
    <property type="component" value="Chromosome 4"/>
</dbReference>
<name>A0A6A6LR38_HEVBR</name>
<feature type="region of interest" description="Disordered" evidence="1">
    <location>
        <begin position="133"/>
        <end position="174"/>
    </location>
</feature>
<keyword evidence="3" id="KW-1185">Reference proteome</keyword>
<sequence length="287" mass="31575">MRLSLPTARQNEVQRGWRRAGRLLGKLGNGRPKTRFTGQVWRTTGPSGVRAAWSSARADEARNEVHRAEAGARERLGRARQRTETRFKRAREDWAGAGGRTCGRGSNWRAGTPGARGQTRFSSPKLLEALGERARGGRNEVQAHAGAGRARAASPPKRGSPALAARQNEVPRQKSVNPPIFEFWPPKPLQVGMKAINRGFWPSFGQPMVSTCSQAISKLPNEQKCKFISSSREAISSNVIGSTLNAEVMEEENVFDNSNINQLLTALLVELYIVMFAKNMITSVSQN</sequence>
<dbReference type="AlphaFoldDB" id="A0A6A6LR38"/>
<comment type="caution">
    <text evidence="2">The sequence shown here is derived from an EMBL/GenBank/DDBJ whole genome shotgun (WGS) entry which is preliminary data.</text>
</comment>
<feature type="compositionally biased region" description="Low complexity" evidence="1">
    <location>
        <begin position="143"/>
        <end position="162"/>
    </location>
</feature>
<gene>
    <name evidence="2" type="ORF">GH714_037894</name>
</gene>
<evidence type="ECO:0000256" key="1">
    <source>
        <dbReference type="SAM" id="MobiDB-lite"/>
    </source>
</evidence>
<dbReference type="EMBL" id="JAAGAX010000010">
    <property type="protein sequence ID" value="KAF2302583.1"/>
    <property type="molecule type" value="Genomic_DNA"/>
</dbReference>
<protein>
    <submittedName>
        <fullName evidence="2">Uncharacterized protein</fullName>
    </submittedName>
</protein>
<evidence type="ECO:0000313" key="2">
    <source>
        <dbReference type="EMBL" id="KAF2302583.1"/>
    </source>
</evidence>
<proteinExistence type="predicted"/>
<reference evidence="2 3" key="1">
    <citation type="journal article" date="2020" name="Mol. Plant">
        <title>The Chromosome-Based Rubber Tree Genome Provides New Insights into Spurge Genome Evolution and Rubber Biosynthesis.</title>
        <authorList>
            <person name="Liu J."/>
            <person name="Shi C."/>
            <person name="Shi C.C."/>
            <person name="Li W."/>
            <person name="Zhang Q.J."/>
            <person name="Zhang Y."/>
            <person name="Li K."/>
            <person name="Lu H.F."/>
            <person name="Shi C."/>
            <person name="Zhu S.T."/>
            <person name="Xiao Z.Y."/>
            <person name="Nan H."/>
            <person name="Yue Y."/>
            <person name="Zhu X.G."/>
            <person name="Wu Y."/>
            <person name="Hong X.N."/>
            <person name="Fan G.Y."/>
            <person name="Tong Y."/>
            <person name="Zhang D."/>
            <person name="Mao C.L."/>
            <person name="Liu Y.L."/>
            <person name="Hao S.J."/>
            <person name="Liu W.Q."/>
            <person name="Lv M.Q."/>
            <person name="Zhang H.B."/>
            <person name="Liu Y."/>
            <person name="Hu-Tang G.R."/>
            <person name="Wang J.P."/>
            <person name="Wang J.H."/>
            <person name="Sun Y.H."/>
            <person name="Ni S.B."/>
            <person name="Chen W.B."/>
            <person name="Zhang X.C."/>
            <person name="Jiao Y.N."/>
            <person name="Eichler E.E."/>
            <person name="Li G.H."/>
            <person name="Liu X."/>
            <person name="Gao L.Z."/>
        </authorList>
    </citation>
    <scope>NUCLEOTIDE SEQUENCE [LARGE SCALE GENOMIC DNA]</scope>
    <source>
        <strain evidence="3">cv. GT1</strain>
        <tissue evidence="2">Leaf</tissue>
    </source>
</reference>